<gene>
    <name evidence="9" type="ORF">GN330_13190</name>
</gene>
<dbReference type="GO" id="GO:0006935">
    <property type="term" value="P:chemotaxis"/>
    <property type="evidence" value="ECO:0007669"/>
    <property type="project" value="UniProtKB-KW"/>
</dbReference>
<name>A0A844QKM4_9HYPH</name>
<accession>A0A844QKM4</accession>
<evidence type="ECO:0000313" key="9">
    <source>
        <dbReference type="EMBL" id="MVA98199.1"/>
    </source>
</evidence>
<feature type="domain" description="HAMP" evidence="8">
    <location>
        <begin position="210"/>
        <end position="263"/>
    </location>
</feature>
<dbReference type="SUPFAM" id="SSF58104">
    <property type="entry name" value="Methyl-accepting chemotaxis protein (MCP) signaling domain"/>
    <property type="match status" value="1"/>
</dbReference>
<dbReference type="InterPro" id="IPR003660">
    <property type="entry name" value="HAMP_dom"/>
</dbReference>
<evidence type="ECO:0000256" key="4">
    <source>
        <dbReference type="PROSITE-ProRule" id="PRU00284"/>
    </source>
</evidence>
<keyword evidence="2" id="KW-0145">Chemotaxis</keyword>
<keyword evidence="6" id="KW-0812">Transmembrane</keyword>
<feature type="transmembrane region" description="Helical" evidence="6">
    <location>
        <begin position="189"/>
        <end position="208"/>
    </location>
</feature>
<dbReference type="PANTHER" id="PTHR43531">
    <property type="entry name" value="PROTEIN ICFG"/>
    <property type="match status" value="1"/>
</dbReference>
<evidence type="ECO:0000256" key="5">
    <source>
        <dbReference type="SAM" id="Coils"/>
    </source>
</evidence>
<evidence type="ECO:0000256" key="2">
    <source>
        <dbReference type="ARBA" id="ARBA00022500"/>
    </source>
</evidence>
<dbReference type="GO" id="GO:0007165">
    <property type="term" value="P:signal transduction"/>
    <property type="evidence" value="ECO:0007669"/>
    <property type="project" value="UniProtKB-KW"/>
</dbReference>
<feature type="domain" description="HAMP" evidence="8">
    <location>
        <begin position="296"/>
        <end position="343"/>
    </location>
</feature>
<proteinExistence type="inferred from homology"/>
<dbReference type="RefSeq" id="WP_156713163.1">
    <property type="nucleotide sequence ID" value="NZ_WPHG01000003.1"/>
</dbReference>
<dbReference type="FunFam" id="1.10.287.950:FF:000001">
    <property type="entry name" value="Methyl-accepting chemotaxis sensory transducer"/>
    <property type="match status" value="1"/>
</dbReference>
<dbReference type="InterPro" id="IPR051310">
    <property type="entry name" value="MCP_chemotaxis"/>
</dbReference>
<dbReference type="CDD" id="cd11386">
    <property type="entry name" value="MCP_signal"/>
    <property type="match status" value="1"/>
</dbReference>
<keyword evidence="6" id="KW-1133">Transmembrane helix</keyword>
<dbReference type="PANTHER" id="PTHR43531:SF11">
    <property type="entry name" value="METHYL-ACCEPTING CHEMOTAXIS PROTEIN 3"/>
    <property type="match status" value="1"/>
</dbReference>
<keyword evidence="10" id="KW-1185">Reference proteome</keyword>
<evidence type="ECO:0000259" key="8">
    <source>
        <dbReference type="PROSITE" id="PS50885"/>
    </source>
</evidence>
<dbReference type="Pfam" id="PF05227">
    <property type="entry name" value="CHASE3"/>
    <property type="match status" value="1"/>
</dbReference>
<dbReference type="AlphaFoldDB" id="A0A844QKM4"/>
<dbReference type="CDD" id="cd06225">
    <property type="entry name" value="HAMP"/>
    <property type="match status" value="1"/>
</dbReference>
<sequence>MKNLAISKKLGLAFLAVISIIVAMSGAALWNLSAIERADAAAERSKSAAGAAMNARMALARVENSYRGYLLSMDKYYLERVDSHEANLRGQLAGLRALKQASPELVARIDAIAADVGTYRAQVIEAGKKLAADPIFRFKAIEMVGPTGTADGLIEPIENGIDAFIAEEVETNARNSAAVTTAVADANTALYGGLAVAVLLAAALGYLLSRSIATPIRGLTSVMGRLAEGDNQIEVPATGRGDEVGRMAQAVRIFKDAAIEKLRVEAQAVELRETGEAERNRTEAEKAREAAEDHVAVSALAEGLACLARGDLTHRIGIDFAPKTQQLKDDFNDAMARLQETMTTVTGAIGAMKTGTGEICQAADDLSRRTEQQAASLEETAAALDQVTRTVRQTAEDALQASRVSDEARDGAEKSGAVVRDAVGAMAQIEKSSEQIGQIIGVIDEIAFQTNLLALNAGVEAARAGDAGKGFAVVAQEVRALAQRSAEAAKEIKALISTSSGQVNQGVGLVAQTGEVLELIVGQVSEMSDLVKKIADAAQEQSTGLGQVNVAVNQMDQVTQQNAAMVEQSTAASHSLAKEADDLTRLVARFDVGGGRSVAGRETATRSAAPVAQLRTAGGRQAVATMPEADGWEEF</sequence>
<dbReference type="EMBL" id="WPHG01000003">
    <property type="protein sequence ID" value="MVA98199.1"/>
    <property type="molecule type" value="Genomic_DNA"/>
</dbReference>
<feature type="domain" description="Methyl-accepting transducer" evidence="7">
    <location>
        <begin position="348"/>
        <end position="577"/>
    </location>
</feature>
<keyword evidence="6" id="KW-0472">Membrane</keyword>
<evidence type="ECO:0000256" key="3">
    <source>
        <dbReference type="ARBA" id="ARBA00029447"/>
    </source>
</evidence>
<comment type="subcellular location">
    <subcellularLocation>
        <location evidence="1">Membrane</location>
    </subcellularLocation>
</comment>
<reference evidence="9 10" key="1">
    <citation type="submission" date="2019-12" db="EMBL/GenBank/DDBJ databases">
        <title>Nitratireductor arenosus sp. nov., Isolated from sea sand, Jeju island, South Korea.</title>
        <authorList>
            <person name="Kim W."/>
        </authorList>
    </citation>
    <scope>NUCLEOTIDE SEQUENCE [LARGE SCALE GENOMIC DNA]</scope>
    <source>
        <strain evidence="9 10">CAU 1489</strain>
    </source>
</reference>
<organism evidence="9 10">
    <name type="scientific">Nitratireductor arenosus</name>
    <dbReference type="NCBI Taxonomy" id="2682096"/>
    <lineage>
        <taxon>Bacteria</taxon>
        <taxon>Pseudomonadati</taxon>
        <taxon>Pseudomonadota</taxon>
        <taxon>Alphaproteobacteria</taxon>
        <taxon>Hyphomicrobiales</taxon>
        <taxon>Phyllobacteriaceae</taxon>
        <taxon>Nitratireductor</taxon>
    </lineage>
</organism>
<dbReference type="PROSITE" id="PS50111">
    <property type="entry name" value="CHEMOTAXIS_TRANSDUC_2"/>
    <property type="match status" value="1"/>
</dbReference>
<dbReference type="SUPFAM" id="SSF158472">
    <property type="entry name" value="HAMP domain-like"/>
    <property type="match status" value="1"/>
</dbReference>
<keyword evidence="5" id="KW-0175">Coiled coil</keyword>
<dbReference type="Gene3D" id="1.10.287.950">
    <property type="entry name" value="Methyl-accepting chemotaxis protein"/>
    <property type="match status" value="1"/>
</dbReference>
<comment type="caution">
    <text evidence="9">The sequence shown here is derived from an EMBL/GenBank/DDBJ whole genome shotgun (WGS) entry which is preliminary data.</text>
</comment>
<dbReference type="InterPro" id="IPR004089">
    <property type="entry name" value="MCPsignal_dom"/>
</dbReference>
<dbReference type="Pfam" id="PF00015">
    <property type="entry name" value="MCPsignal"/>
    <property type="match status" value="1"/>
</dbReference>
<dbReference type="PROSITE" id="PS50885">
    <property type="entry name" value="HAMP"/>
    <property type="match status" value="2"/>
</dbReference>
<dbReference type="Pfam" id="PF00672">
    <property type="entry name" value="HAMP"/>
    <property type="match status" value="1"/>
</dbReference>
<comment type="similarity">
    <text evidence="3">Belongs to the methyl-accepting chemotaxis (MCP) protein family.</text>
</comment>
<feature type="coiled-coil region" evidence="5">
    <location>
        <begin position="360"/>
        <end position="387"/>
    </location>
</feature>
<dbReference type="GO" id="GO:0016020">
    <property type="term" value="C:membrane"/>
    <property type="evidence" value="ECO:0007669"/>
    <property type="project" value="UniProtKB-SubCell"/>
</dbReference>
<evidence type="ECO:0000256" key="6">
    <source>
        <dbReference type="SAM" id="Phobius"/>
    </source>
</evidence>
<dbReference type="SMART" id="SM00304">
    <property type="entry name" value="HAMP"/>
    <property type="match status" value="2"/>
</dbReference>
<dbReference type="Proteomes" id="UP000463224">
    <property type="component" value="Unassembled WGS sequence"/>
</dbReference>
<protein>
    <submittedName>
        <fullName evidence="9">HAMP domain-containing protein</fullName>
    </submittedName>
</protein>
<evidence type="ECO:0000313" key="10">
    <source>
        <dbReference type="Proteomes" id="UP000463224"/>
    </source>
</evidence>
<evidence type="ECO:0000256" key="1">
    <source>
        <dbReference type="ARBA" id="ARBA00004370"/>
    </source>
</evidence>
<dbReference type="Gene3D" id="6.10.340.10">
    <property type="match status" value="1"/>
</dbReference>
<keyword evidence="4" id="KW-0807">Transducer</keyword>
<dbReference type="InterPro" id="IPR007891">
    <property type="entry name" value="CHASE3"/>
</dbReference>
<dbReference type="SMART" id="SM00283">
    <property type="entry name" value="MA"/>
    <property type="match status" value="1"/>
</dbReference>
<evidence type="ECO:0000259" key="7">
    <source>
        <dbReference type="PROSITE" id="PS50111"/>
    </source>
</evidence>